<evidence type="ECO:0000313" key="3">
    <source>
        <dbReference type="Proteomes" id="UP000182101"/>
    </source>
</evidence>
<keyword evidence="1" id="KW-0812">Transmembrane</keyword>
<proteinExistence type="predicted"/>
<evidence type="ECO:0000313" key="2">
    <source>
        <dbReference type="EMBL" id="APD90893.1"/>
    </source>
</evidence>
<gene>
    <name evidence="2" type="ORF">BM524_14395</name>
</gene>
<keyword evidence="1" id="KW-1133">Transmembrane helix</keyword>
<feature type="transmembrane region" description="Helical" evidence="1">
    <location>
        <begin position="45"/>
        <end position="67"/>
    </location>
</feature>
<protein>
    <submittedName>
        <fullName evidence="2">Uncharacterized protein</fullName>
    </submittedName>
</protein>
<dbReference type="EMBL" id="CP018024">
    <property type="protein sequence ID" value="APD90893.1"/>
    <property type="molecule type" value="Genomic_DNA"/>
</dbReference>
<keyword evidence="1" id="KW-0472">Membrane</keyword>
<dbReference type="Pfam" id="PF20556">
    <property type="entry name" value="DUF6768"/>
    <property type="match status" value="1"/>
</dbReference>
<evidence type="ECO:0000256" key="1">
    <source>
        <dbReference type="SAM" id="Phobius"/>
    </source>
</evidence>
<dbReference type="AlphaFoldDB" id="A0AAC9JC03"/>
<reference evidence="2 3" key="1">
    <citation type="submission" date="2016-11" db="EMBL/GenBank/DDBJ databases">
        <title>Networking in microbes: conjugative elements and plasmids in the genus Alteromonas.</title>
        <authorList>
            <person name="Lopez-Perez M."/>
            <person name="Ramon-Marco N."/>
            <person name="Rodriguez-Valera F."/>
        </authorList>
    </citation>
    <scope>NUCLEOTIDE SEQUENCE [LARGE SCALE GENOMIC DNA]</scope>
    <source>
        <strain evidence="2 3">CP48</strain>
    </source>
</reference>
<sequence length="123" mass="14065">MTKRNYRGKEGRGLEENNLQGQPIKGIFSYLRMGFASDYPTIMKLGYAMAIIFSVLLFFCGYQFFTADKNSELFWGVCFVVSVNAQVTVKLWIYMQTNHNIVMNELRVLNQVGDTKNSTHATS</sequence>
<name>A0AAC9JC03_9ALTE</name>
<organism evidence="2 3">
    <name type="scientific">Alteromonas mediterranea</name>
    <dbReference type="NCBI Taxonomy" id="314275"/>
    <lineage>
        <taxon>Bacteria</taxon>
        <taxon>Pseudomonadati</taxon>
        <taxon>Pseudomonadota</taxon>
        <taxon>Gammaproteobacteria</taxon>
        <taxon>Alteromonadales</taxon>
        <taxon>Alteromonadaceae</taxon>
        <taxon>Alteromonas/Salinimonas group</taxon>
        <taxon>Alteromonas</taxon>
    </lineage>
</organism>
<dbReference type="RefSeq" id="WP_071959853.1">
    <property type="nucleotide sequence ID" value="NZ_CP018024.1"/>
</dbReference>
<accession>A0AAC9JC03</accession>
<dbReference type="Proteomes" id="UP000182101">
    <property type="component" value="Chromosome"/>
</dbReference>
<dbReference type="InterPro" id="IPR046659">
    <property type="entry name" value="DUF6768"/>
</dbReference>
<feature type="transmembrane region" description="Helical" evidence="1">
    <location>
        <begin position="73"/>
        <end position="93"/>
    </location>
</feature>